<dbReference type="Proteomes" id="UP001162131">
    <property type="component" value="Unassembled WGS sequence"/>
</dbReference>
<dbReference type="EMBL" id="CAJZBQ010000002">
    <property type="protein sequence ID" value="CAG9310540.1"/>
    <property type="molecule type" value="Genomic_DNA"/>
</dbReference>
<reference evidence="1" key="1">
    <citation type="submission" date="2021-09" db="EMBL/GenBank/DDBJ databases">
        <authorList>
            <consortium name="AG Swart"/>
            <person name="Singh M."/>
            <person name="Singh A."/>
            <person name="Seah K."/>
            <person name="Emmerich C."/>
        </authorList>
    </citation>
    <scope>NUCLEOTIDE SEQUENCE</scope>
    <source>
        <strain evidence="1">ATCC30299</strain>
    </source>
</reference>
<organism evidence="1 2">
    <name type="scientific">Blepharisma stoltei</name>
    <dbReference type="NCBI Taxonomy" id="1481888"/>
    <lineage>
        <taxon>Eukaryota</taxon>
        <taxon>Sar</taxon>
        <taxon>Alveolata</taxon>
        <taxon>Ciliophora</taxon>
        <taxon>Postciliodesmatophora</taxon>
        <taxon>Heterotrichea</taxon>
        <taxon>Heterotrichida</taxon>
        <taxon>Blepharismidae</taxon>
        <taxon>Blepharisma</taxon>
    </lineage>
</organism>
<name>A0AAU9IM23_9CILI</name>
<gene>
    <name evidence="1" type="ORF">BSTOLATCC_MIC1382</name>
</gene>
<protein>
    <submittedName>
        <fullName evidence="1">Uncharacterized protein</fullName>
    </submittedName>
</protein>
<accession>A0AAU9IM23</accession>
<proteinExistence type="predicted"/>
<keyword evidence="2" id="KW-1185">Reference proteome</keyword>
<sequence length="147" mass="16970">MEYSVSWISISRIIGYQSRKLKEELKIEQKLLISSEKLLASINNQLQSLQLSSNPDPSEISIIQTRMIALYSVLNIKSRMVLSESLNNCYKGLQRSLHKKDTKIYEACNRIIELTQSENEGSIRPKEMKKILKIKQLASEILCNKRL</sequence>
<evidence type="ECO:0000313" key="1">
    <source>
        <dbReference type="EMBL" id="CAG9310540.1"/>
    </source>
</evidence>
<comment type="caution">
    <text evidence="1">The sequence shown here is derived from an EMBL/GenBank/DDBJ whole genome shotgun (WGS) entry which is preliminary data.</text>
</comment>
<evidence type="ECO:0000313" key="2">
    <source>
        <dbReference type="Proteomes" id="UP001162131"/>
    </source>
</evidence>
<dbReference type="AlphaFoldDB" id="A0AAU9IM23"/>